<keyword evidence="2" id="KW-1185">Reference proteome</keyword>
<protein>
    <submittedName>
        <fullName evidence="1">Uncharacterized protein</fullName>
    </submittedName>
</protein>
<evidence type="ECO:0000313" key="1">
    <source>
        <dbReference type="EMBL" id="WBP87012.1"/>
    </source>
</evidence>
<gene>
    <name evidence="1" type="ORF">O1G21_14960</name>
</gene>
<dbReference type="RefSeq" id="WP_270144092.1">
    <property type="nucleotide sequence ID" value="NZ_CP115450.1"/>
</dbReference>
<name>A0ABY7Q2Y8_9ACTN</name>
<dbReference type="EMBL" id="CP115450">
    <property type="protein sequence ID" value="WBP87012.1"/>
    <property type="molecule type" value="Genomic_DNA"/>
</dbReference>
<evidence type="ECO:0000313" key="2">
    <source>
        <dbReference type="Proteomes" id="UP001212821"/>
    </source>
</evidence>
<organism evidence="1 2">
    <name type="scientific">Kitasatospora cathayae</name>
    <dbReference type="NCBI Taxonomy" id="3004092"/>
    <lineage>
        <taxon>Bacteria</taxon>
        <taxon>Bacillati</taxon>
        <taxon>Actinomycetota</taxon>
        <taxon>Actinomycetes</taxon>
        <taxon>Kitasatosporales</taxon>
        <taxon>Streptomycetaceae</taxon>
        <taxon>Kitasatospora</taxon>
    </lineage>
</organism>
<dbReference type="Proteomes" id="UP001212821">
    <property type="component" value="Chromosome"/>
</dbReference>
<sequence length="62" mass="7191">MSLHEIARRVPERHPDADECPSCQYFNDLDVQHAEHPTIQRKIAKWRGQHIADGECLTVPDE</sequence>
<reference evidence="2" key="1">
    <citation type="submission" date="2022-12" db="EMBL/GenBank/DDBJ databases">
        <authorList>
            <person name="Mo P."/>
        </authorList>
    </citation>
    <scope>NUCLEOTIDE SEQUENCE [LARGE SCALE GENOMIC DNA]</scope>
    <source>
        <strain evidence="2">HUAS 3-15</strain>
    </source>
</reference>
<proteinExistence type="predicted"/>
<accession>A0ABY7Q2Y8</accession>